<name>C8VZJ7_DESAS</name>
<protein>
    <submittedName>
        <fullName evidence="7">4Fe-4S ferredoxin iron-sulfur binding domain protein</fullName>
    </submittedName>
</protein>
<dbReference type="OrthoDB" id="9800260at2"/>
<dbReference type="GO" id="GO:0051536">
    <property type="term" value="F:iron-sulfur cluster binding"/>
    <property type="evidence" value="ECO:0007669"/>
    <property type="project" value="UniProtKB-KW"/>
</dbReference>
<evidence type="ECO:0000313" key="8">
    <source>
        <dbReference type="Proteomes" id="UP000002217"/>
    </source>
</evidence>
<organism evidence="7 8">
    <name type="scientific">Desulfofarcimen acetoxidans (strain ATCC 49208 / DSM 771 / KCTC 5769 / VKM B-1644 / 5575)</name>
    <name type="common">Desulfotomaculum acetoxidans</name>
    <dbReference type="NCBI Taxonomy" id="485916"/>
    <lineage>
        <taxon>Bacteria</taxon>
        <taxon>Bacillati</taxon>
        <taxon>Bacillota</taxon>
        <taxon>Clostridia</taxon>
        <taxon>Eubacteriales</taxon>
        <taxon>Peptococcaceae</taxon>
        <taxon>Desulfofarcimen</taxon>
    </lineage>
</organism>
<gene>
    <name evidence="7" type="ordered locus">Dtox_4275</name>
</gene>
<evidence type="ECO:0000256" key="3">
    <source>
        <dbReference type="ARBA" id="ARBA00022982"/>
    </source>
</evidence>
<dbReference type="RefSeq" id="WP_015759612.1">
    <property type="nucleotide sequence ID" value="NC_013216.1"/>
</dbReference>
<dbReference type="InterPro" id="IPR012206">
    <property type="entry name" value="Fd_FixX"/>
</dbReference>
<dbReference type="PANTHER" id="PTHR43082:SF3">
    <property type="entry name" value="FERREDOXIN-LIKE PROTEIN YDIT"/>
    <property type="match status" value="1"/>
</dbReference>
<dbReference type="HOGENOM" id="CLU_163428_0_0_9"/>
<dbReference type="EMBL" id="CP001720">
    <property type="protein sequence ID" value="ACV64942.1"/>
    <property type="molecule type" value="Genomic_DNA"/>
</dbReference>
<evidence type="ECO:0000313" key="7">
    <source>
        <dbReference type="EMBL" id="ACV64942.1"/>
    </source>
</evidence>
<keyword evidence="4" id="KW-0408">Iron</keyword>
<dbReference type="STRING" id="485916.Dtox_4275"/>
<keyword evidence="3" id="KW-0249">Electron transport</keyword>
<proteinExistence type="predicted"/>
<sequence>MVNVQEKLNRLRFKIDKNSHISIDKSKCVKCQSRACLFLCPAGLFLLLEAELFHNHEGCLECGTCYISCEQKAINWNYPRGGFGVCFRQS</sequence>
<feature type="domain" description="4Fe-4S ferredoxin-type" evidence="6">
    <location>
        <begin position="19"/>
        <end position="45"/>
    </location>
</feature>
<dbReference type="PROSITE" id="PS00198">
    <property type="entry name" value="4FE4S_FER_1"/>
    <property type="match status" value="1"/>
</dbReference>
<dbReference type="PIRSF" id="PIRSF036548">
    <property type="entry name" value="Fdx_FixX"/>
    <property type="match status" value="1"/>
</dbReference>
<keyword evidence="8" id="KW-1185">Reference proteome</keyword>
<reference evidence="7 8" key="1">
    <citation type="journal article" date="2009" name="Stand. Genomic Sci.">
        <title>Complete genome sequence of Desulfotomaculum acetoxidans type strain (5575).</title>
        <authorList>
            <person name="Spring S."/>
            <person name="Lapidus A."/>
            <person name="Schroder M."/>
            <person name="Gleim D."/>
            <person name="Sims D."/>
            <person name="Meincke L."/>
            <person name="Glavina Del Rio T."/>
            <person name="Tice H."/>
            <person name="Copeland A."/>
            <person name="Cheng J.F."/>
            <person name="Lucas S."/>
            <person name="Chen F."/>
            <person name="Nolan M."/>
            <person name="Bruce D."/>
            <person name="Goodwin L."/>
            <person name="Pitluck S."/>
            <person name="Ivanova N."/>
            <person name="Mavromatis K."/>
            <person name="Mikhailova N."/>
            <person name="Pati A."/>
            <person name="Chen A."/>
            <person name="Palaniappan K."/>
            <person name="Land M."/>
            <person name="Hauser L."/>
            <person name="Chang Y.J."/>
            <person name="Jeffries C.D."/>
            <person name="Chain P."/>
            <person name="Saunders E."/>
            <person name="Brettin T."/>
            <person name="Detter J.C."/>
            <person name="Goker M."/>
            <person name="Bristow J."/>
            <person name="Eisen J.A."/>
            <person name="Markowitz V."/>
            <person name="Hugenholtz P."/>
            <person name="Kyrpides N.C."/>
            <person name="Klenk H.P."/>
            <person name="Han C."/>
        </authorList>
    </citation>
    <scope>NUCLEOTIDE SEQUENCE [LARGE SCALE GENOMIC DNA]</scope>
    <source>
        <strain evidence="8">ATCC 49208 / DSM 771 / VKM B-1644</strain>
    </source>
</reference>
<evidence type="ECO:0000256" key="1">
    <source>
        <dbReference type="ARBA" id="ARBA00022448"/>
    </source>
</evidence>
<dbReference type="SUPFAM" id="SSF54862">
    <property type="entry name" value="4Fe-4S ferredoxins"/>
    <property type="match status" value="1"/>
</dbReference>
<dbReference type="GO" id="GO:0005506">
    <property type="term" value="F:iron ion binding"/>
    <property type="evidence" value="ECO:0007669"/>
    <property type="project" value="InterPro"/>
</dbReference>
<keyword evidence="1" id="KW-0813">Transport</keyword>
<evidence type="ECO:0000256" key="5">
    <source>
        <dbReference type="ARBA" id="ARBA00023014"/>
    </source>
</evidence>
<dbReference type="InterPro" id="IPR017900">
    <property type="entry name" value="4Fe4S_Fe_S_CS"/>
</dbReference>
<dbReference type="KEGG" id="dae:Dtox_4275"/>
<accession>C8VZJ7</accession>
<dbReference type="PANTHER" id="PTHR43082">
    <property type="entry name" value="FERREDOXIN-LIKE"/>
    <property type="match status" value="1"/>
</dbReference>
<evidence type="ECO:0000256" key="2">
    <source>
        <dbReference type="ARBA" id="ARBA00022723"/>
    </source>
</evidence>
<dbReference type="InterPro" id="IPR017896">
    <property type="entry name" value="4Fe4S_Fe-S-bd"/>
</dbReference>
<evidence type="ECO:0000256" key="4">
    <source>
        <dbReference type="ARBA" id="ARBA00023004"/>
    </source>
</evidence>
<evidence type="ECO:0000259" key="6">
    <source>
        <dbReference type="PROSITE" id="PS51379"/>
    </source>
</evidence>
<dbReference type="Gene3D" id="3.30.70.20">
    <property type="match status" value="1"/>
</dbReference>
<dbReference type="Proteomes" id="UP000002217">
    <property type="component" value="Chromosome"/>
</dbReference>
<dbReference type="AlphaFoldDB" id="C8VZJ7"/>
<feature type="domain" description="4Fe-4S ferredoxin-type" evidence="6">
    <location>
        <begin position="50"/>
        <end position="79"/>
    </location>
</feature>
<dbReference type="PROSITE" id="PS51379">
    <property type="entry name" value="4FE4S_FER_2"/>
    <property type="match status" value="2"/>
</dbReference>
<keyword evidence="2" id="KW-0479">Metal-binding</keyword>
<keyword evidence="5" id="KW-0411">Iron-sulfur</keyword>
<dbReference type="eggNOG" id="COG2440">
    <property type="taxonomic scope" value="Bacteria"/>
</dbReference>